<organism evidence="1">
    <name type="scientific">marine sediment metagenome</name>
    <dbReference type="NCBI Taxonomy" id="412755"/>
    <lineage>
        <taxon>unclassified sequences</taxon>
        <taxon>metagenomes</taxon>
        <taxon>ecological metagenomes</taxon>
    </lineage>
</organism>
<evidence type="ECO:0000313" key="1">
    <source>
        <dbReference type="EMBL" id="KKN80572.1"/>
    </source>
</evidence>
<dbReference type="AlphaFoldDB" id="A0A0F9TZV8"/>
<sequence length="91" mass="10030">MKASLILAQCSSFEKRGPAQASLTEVQGHRTFIHRQDTDWSDIVGDKPVTDNRCSDLADLYPRPRAVLSQILGEIESSSQQNPGLKFPSMG</sequence>
<comment type="caution">
    <text evidence="1">The sequence shown here is derived from an EMBL/GenBank/DDBJ whole genome shotgun (WGS) entry which is preliminary data.</text>
</comment>
<protein>
    <submittedName>
        <fullName evidence="1">Uncharacterized protein</fullName>
    </submittedName>
</protein>
<gene>
    <name evidence="1" type="ORF">LCGC14_0327910</name>
</gene>
<reference evidence="1" key="1">
    <citation type="journal article" date="2015" name="Nature">
        <title>Complex archaea that bridge the gap between prokaryotes and eukaryotes.</title>
        <authorList>
            <person name="Spang A."/>
            <person name="Saw J.H."/>
            <person name="Jorgensen S.L."/>
            <person name="Zaremba-Niedzwiedzka K."/>
            <person name="Martijn J."/>
            <person name="Lind A.E."/>
            <person name="van Eijk R."/>
            <person name="Schleper C."/>
            <person name="Guy L."/>
            <person name="Ettema T.J."/>
        </authorList>
    </citation>
    <scope>NUCLEOTIDE SEQUENCE</scope>
</reference>
<accession>A0A0F9TZV8</accession>
<name>A0A0F9TZV8_9ZZZZ</name>
<dbReference type="EMBL" id="LAZR01000228">
    <property type="protein sequence ID" value="KKN80572.1"/>
    <property type="molecule type" value="Genomic_DNA"/>
</dbReference>
<proteinExistence type="predicted"/>